<dbReference type="EMBL" id="AP024449">
    <property type="protein sequence ID" value="BCS29685.1"/>
    <property type="molecule type" value="Genomic_DNA"/>
</dbReference>
<proteinExistence type="predicted"/>
<feature type="compositionally biased region" description="Basic and acidic residues" evidence="1">
    <location>
        <begin position="19"/>
        <end position="29"/>
    </location>
</feature>
<protein>
    <submittedName>
        <fullName evidence="3">Uncharacterized protein</fullName>
    </submittedName>
</protein>
<dbReference type="PANTHER" id="PTHR35394">
    <property type="entry name" value="DUF3176 DOMAIN-CONTAINING PROTEIN"/>
    <property type="match status" value="1"/>
</dbReference>
<evidence type="ECO:0000313" key="3">
    <source>
        <dbReference type="EMBL" id="BCS29685.1"/>
    </source>
</evidence>
<gene>
    <name evidence="3" type="ORF">APUU_71255S</name>
</gene>
<feature type="transmembrane region" description="Helical" evidence="2">
    <location>
        <begin position="84"/>
        <end position="107"/>
    </location>
</feature>
<dbReference type="RefSeq" id="XP_041561871.1">
    <property type="nucleotide sequence ID" value="XM_041696219.1"/>
</dbReference>
<dbReference type="InterPro" id="IPR021514">
    <property type="entry name" value="DUF3176"/>
</dbReference>
<reference evidence="3" key="2">
    <citation type="submission" date="2021-02" db="EMBL/GenBank/DDBJ databases">
        <title>Aspergillus puulaauensis MK2 genome sequence.</title>
        <authorList>
            <person name="Futagami T."/>
            <person name="Mori K."/>
            <person name="Kadooka C."/>
            <person name="Tanaka T."/>
        </authorList>
    </citation>
    <scope>NUCLEOTIDE SEQUENCE</scope>
    <source>
        <strain evidence="3">MK2</strain>
    </source>
</reference>
<dbReference type="GeneID" id="64979682"/>
<sequence>MMAPENNNEKLAQTSEVDTEPRRKASTEYKRHPVYSPNEWLLESISSIVALGLLIGIAIIFWYMDNKPLSAWRGRVSLNATISILTTACTTALMHGVSTFIGQLKWLHFKNGPRKLAEFETFDGASRGVWGSILMLTTVKWNLATIGAFITILRLAFSPFAQQVVLVEQRDVITPDNAATFGYSYSYSRDLRASLANSGIDSIPQDPGMQSAVLQGLYKIDTSEPFRCPGACRWTDSYISLGFKAECSNVTETVLQSRNCFDDEDGWEVCNMTTPAGLGLSTRYSATSAVTTFALNASSLLNPPSEQELPDVWPEITRFAVYRATSDYNFLANDINVTDCSLSLTAYEYSGAKANGSDFFASRREVDFGVKNPWAYRTTAGGGLLARMYTNETTDGDARIPALEMSYASISAVETFFTSPAILSQWVEGAYVNTNPGVAAALSGDVDLTERFRGMATAMTNHLRYGPNPQTAYGDKVESVPFVSIRWGYFVVPILTESFAIAFAILSIFNNRRSRGIPMWKSSTLAVLACQLEERLGLLKATDKGLVEIQAEAEKASVRLQ</sequence>
<evidence type="ECO:0000313" key="4">
    <source>
        <dbReference type="Proteomes" id="UP000654913"/>
    </source>
</evidence>
<dbReference type="KEGG" id="apuu:APUU_71255S"/>
<keyword evidence="2" id="KW-0472">Membrane</keyword>
<keyword evidence="4" id="KW-1185">Reference proteome</keyword>
<feature type="transmembrane region" description="Helical" evidence="2">
    <location>
        <begin position="40"/>
        <end position="64"/>
    </location>
</feature>
<feature type="region of interest" description="Disordered" evidence="1">
    <location>
        <begin position="1"/>
        <end position="29"/>
    </location>
</feature>
<dbReference type="AlphaFoldDB" id="A0A7R7XXU3"/>
<keyword evidence="2" id="KW-1133">Transmembrane helix</keyword>
<name>A0A7R7XXU3_9EURO</name>
<evidence type="ECO:0000256" key="1">
    <source>
        <dbReference type="SAM" id="MobiDB-lite"/>
    </source>
</evidence>
<keyword evidence="2" id="KW-0812">Transmembrane</keyword>
<accession>A0A7R7XXU3</accession>
<dbReference type="Pfam" id="PF11374">
    <property type="entry name" value="DUF3176"/>
    <property type="match status" value="1"/>
</dbReference>
<dbReference type="PANTHER" id="PTHR35394:SF5">
    <property type="entry name" value="DUF3176 DOMAIN-CONTAINING PROTEIN"/>
    <property type="match status" value="1"/>
</dbReference>
<evidence type="ECO:0000256" key="2">
    <source>
        <dbReference type="SAM" id="Phobius"/>
    </source>
</evidence>
<feature type="compositionally biased region" description="Polar residues" evidence="1">
    <location>
        <begin position="1"/>
        <end position="16"/>
    </location>
</feature>
<reference evidence="3" key="1">
    <citation type="submission" date="2021-01" db="EMBL/GenBank/DDBJ databases">
        <authorList>
            <consortium name="Aspergillus puulaauensis MK2 genome sequencing consortium"/>
            <person name="Kazuki M."/>
            <person name="Futagami T."/>
        </authorList>
    </citation>
    <scope>NUCLEOTIDE SEQUENCE</scope>
    <source>
        <strain evidence="3">MK2</strain>
    </source>
</reference>
<dbReference type="OrthoDB" id="5376804at2759"/>
<feature type="transmembrane region" description="Helical" evidence="2">
    <location>
        <begin position="487"/>
        <end position="509"/>
    </location>
</feature>
<organism evidence="3 4">
    <name type="scientific">Aspergillus puulaauensis</name>
    <dbReference type="NCBI Taxonomy" id="1220207"/>
    <lineage>
        <taxon>Eukaryota</taxon>
        <taxon>Fungi</taxon>
        <taxon>Dikarya</taxon>
        <taxon>Ascomycota</taxon>
        <taxon>Pezizomycotina</taxon>
        <taxon>Eurotiomycetes</taxon>
        <taxon>Eurotiomycetidae</taxon>
        <taxon>Eurotiales</taxon>
        <taxon>Aspergillaceae</taxon>
        <taxon>Aspergillus</taxon>
    </lineage>
</organism>
<dbReference type="Proteomes" id="UP000654913">
    <property type="component" value="Chromosome 7"/>
</dbReference>